<proteinExistence type="predicted"/>
<dbReference type="EMBL" id="LR798356">
    <property type="protein sequence ID" value="CAB5226142.1"/>
    <property type="molecule type" value="Genomic_DNA"/>
</dbReference>
<gene>
    <name evidence="1" type="ORF">UFOVP755_57</name>
</gene>
<reference evidence="1" key="1">
    <citation type="submission" date="2020-05" db="EMBL/GenBank/DDBJ databases">
        <authorList>
            <person name="Chiriac C."/>
            <person name="Salcher M."/>
            <person name="Ghai R."/>
            <person name="Kavagutti S V."/>
        </authorList>
    </citation>
    <scope>NUCLEOTIDE SEQUENCE</scope>
</reference>
<protein>
    <submittedName>
        <fullName evidence="1">Uncharacterized protein</fullName>
    </submittedName>
</protein>
<accession>A0A6J7XE53</accession>
<organism evidence="1">
    <name type="scientific">uncultured Caudovirales phage</name>
    <dbReference type="NCBI Taxonomy" id="2100421"/>
    <lineage>
        <taxon>Viruses</taxon>
        <taxon>Duplodnaviria</taxon>
        <taxon>Heunggongvirae</taxon>
        <taxon>Uroviricota</taxon>
        <taxon>Caudoviricetes</taxon>
        <taxon>Peduoviridae</taxon>
        <taxon>Maltschvirus</taxon>
        <taxon>Maltschvirus maltsch</taxon>
    </lineage>
</organism>
<sequence length="121" mass="14414">MYEKTEIKEMTIYNPSRLVSLEEISSMTGIDATIIKKHLRSGRLIDQTEENVRDYVVMLEMSKDRYSSKDRYNHRDVKRHHKWKTEDEIALSKLKAEEYIEFVGKKDEDKQTQTNDQKNGE</sequence>
<evidence type="ECO:0000313" key="1">
    <source>
        <dbReference type="EMBL" id="CAB5226142.1"/>
    </source>
</evidence>
<name>A0A6J7XE53_9CAUD</name>